<dbReference type="Proteomes" id="UP000053593">
    <property type="component" value="Unassembled WGS sequence"/>
</dbReference>
<sequence>MSDQVISNTQAPHTYPPRPHTSGQRPAESCTCHSSSSSNAQTESPSAHQSASCSTGEPVSSVDDSNSNRATTSQKLECTARRNETSSTDTTSASPARTGIPGEITSPPTSSGQKLPDDKISSGQGLKGKSKV</sequence>
<evidence type="ECO:0000313" key="3">
    <source>
        <dbReference type="Proteomes" id="UP000053593"/>
    </source>
</evidence>
<proteinExistence type="predicted"/>
<organism evidence="2 3">
    <name type="scientific">Collybiopsis luxurians FD-317 M1</name>
    <dbReference type="NCBI Taxonomy" id="944289"/>
    <lineage>
        <taxon>Eukaryota</taxon>
        <taxon>Fungi</taxon>
        <taxon>Dikarya</taxon>
        <taxon>Basidiomycota</taxon>
        <taxon>Agaricomycotina</taxon>
        <taxon>Agaricomycetes</taxon>
        <taxon>Agaricomycetidae</taxon>
        <taxon>Agaricales</taxon>
        <taxon>Marasmiineae</taxon>
        <taxon>Omphalotaceae</taxon>
        <taxon>Collybiopsis</taxon>
        <taxon>Collybiopsis luxurians</taxon>
    </lineage>
</organism>
<dbReference type="EMBL" id="KN835035">
    <property type="protein sequence ID" value="KIK49755.1"/>
    <property type="molecule type" value="Genomic_DNA"/>
</dbReference>
<feature type="compositionally biased region" description="Polar residues" evidence="1">
    <location>
        <begin position="39"/>
        <end position="76"/>
    </location>
</feature>
<name>A0A0D0AI05_9AGAR</name>
<reference evidence="2 3" key="1">
    <citation type="submission" date="2014-04" db="EMBL/GenBank/DDBJ databases">
        <title>Evolutionary Origins and Diversification of the Mycorrhizal Mutualists.</title>
        <authorList>
            <consortium name="DOE Joint Genome Institute"/>
            <consortium name="Mycorrhizal Genomics Consortium"/>
            <person name="Kohler A."/>
            <person name="Kuo A."/>
            <person name="Nagy L.G."/>
            <person name="Floudas D."/>
            <person name="Copeland A."/>
            <person name="Barry K.W."/>
            <person name="Cichocki N."/>
            <person name="Veneault-Fourrey C."/>
            <person name="LaButti K."/>
            <person name="Lindquist E.A."/>
            <person name="Lipzen A."/>
            <person name="Lundell T."/>
            <person name="Morin E."/>
            <person name="Murat C."/>
            <person name="Riley R."/>
            <person name="Ohm R."/>
            <person name="Sun H."/>
            <person name="Tunlid A."/>
            <person name="Henrissat B."/>
            <person name="Grigoriev I.V."/>
            <person name="Hibbett D.S."/>
            <person name="Martin F."/>
        </authorList>
    </citation>
    <scope>NUCLEOTIDE SEQUENCE [LARGE SCALE GENOMIC DNA]</scope>
    <source>
        <strain evidence="2 3">FD-317 M1</strain>
    </source>
</reference>
<feature type="compositionally biased region" description="Polar residues" evidence="1">
    <location>
        <begin position="1"/>
        <end position="12"/>
    </location>
</feature>
<dbReference type="AlphaFoldDB" id="A0A0D0AI05"/>
<protein>
    <submittedName>
        <fullName evidence="2">Uncharacterized protein</fullName>
    </submittedName>
</protein>
<evidence type="ECO:0000313" key="2">
    <source>
        <dbReference type="EMBL" id="KIK49755.1"/>
    </source>
</evidence>
<keyword evidence="3" id="KW-1185">Reference proteome</keyword>
<gene>
    <name evidence="2" type="ORF">GYMLUDRAFT_253615</name>
</gene>
<dbReference type="HOGENOM" id="CLU_1917288_0_0_1"/>
<feature type="compositionally biased region" description="Low complexity" evidence="1">
    <location>
        <begin position="85"/>
        <end position="94"/>
    </location>
</feature>
<accession>A0A0D0AI05</accession>
<evidence type="ECO:0000256" key="1">
    <source>
        <dbReference type="SAM" id="MobiDB-lite"/>
    </source>
</evidence>
<feature type="region of interest" description="Disordered" evidence="1">
    <location>
        <begin position="1"/>
        <end position="132"/>
    </location>
</feature>